<evidence type="ECO:0000313" key="2">
    <source>
        <dbReference type="Proteomes" id="UP001060085"/>
    </source>
</evidence>
<dbReference type="Proteomes" id="UP001060085">
    <property type="component" value="Linkage Group LG07"/>
</dbReference>
<organism evidence="1 2">
    <name type="scientific">Catharanthus roseus</name>
    <name type="common">Madagascar periwinkle</name>
    <name type="synonym">Vinca rosea</name>
    <dbReference type="NCBI Taxonomy" id="4058"/>
    <lineage>
        <taxon>Eukaryota</taxon>
        <taxon>Viridiplantae</taxon>
        <taxon>Streptophyta</taxon>
        <taxon>Embryophyta</taxon>
        <taxon>Tracheophyta</taxon>
        <taxon>Spermatophyta</taxon>
        <taxon>Magnoliopsida</taxon>
        <taxon>eudicotyledons</taxon>
        <taxon>Gunneridae</taxon>
        <taxon>Pentapetalae</taxon>
        <taxon>asterids</taxon>
        <taxon>lamiids</taxon>
        <taxon>Gentianales</taxon>
        <taxon>Apocynaceae</taxon>
        <taxon>Rauvolfioideae</taxon>
        <taxon>Vinceae</taxon>
        <taxon>Catharanthinae</taxon>
        <taxon>Catharanthus</taxon>
    </lineage>
</organism>
<accession>A0ACB9ZWI5</accession>
<dbReference type="EMBL" id="CM044707">
    <property type="protein sequence ID" value="KAI5652993.1"/>
    <property type="molecule type" value="Genomic_DNA"/>
</dbReference>
<sequence length="215" mass="25934">MTLEILQFVFMFFISSNLHHQGKPQEGSRNLGAKDLQRKLGREYDEYHEYYDRAVHTYERYNLGVYGGNVFNGSYGDEPKVERRIMDSDDIVDECSKEKDNDLEKNERIKEMNEEKCENTKEELSFHIKVLMEERRLVTLRWHLCVYSVDKSSLNFFLYAIFAFRKPFKEEMQRYGFEDESFQMRGRWYDLGFTRNRRMMQGPIRGSITFLFPRV</sequence>
<gene>
    <name evidence="1" type="ORF">M9H77_30180</name>
</gene>
<reference evidence="2" key="1">
    <citation type="journal article" date="2023" name="Nat. Plants">
        <title>Single-cell RNA sequencing provides a high-resolution roadmap for understanding the multicellular compartmentation of specialized metabolism.</title>
        <authorList>
            <person name="Sun S."/>
            <person name="Shen X."/>
            <person name="Li Y."/>
            <person name="Li Y."/>
            <person name="Wang S."/>
            <person name="Li R."/>
            <person name="Zhang H."/>
            <person name="Shen G."/>
            <person name="Guo B."/>
            <person name="Wei J."/>
            <person name="Xu J."/>
            <person name="St-Pierre B."/>
            <person name="Chen S."/>
            <person name="Sun C."/>
        </authorList>
    </citation>
    <scope>NUCLEOTIDE SEQUENCE [LARGE SCALE GENOMIC DNA]</scope>
</reference>
<evidence type="ECO:0000313" key="1">
    <source>
        <dbReference type="EMBL" id="KAI5652993.1"/>
    </source>
</evidence>
<protein>
    <submittedName>
        <fullName evidence="1">Uncharacterized protein</fullName>
    </submittedName>
</protein>
<proteinExistence type="predicted"/>
<keyword evidence="2" id="KW-1185">Reference proteome</keyword>
<name>A0ACB9ZWI5_CATRO</name>
<comment type="caution">
    <text evidence="1">The sequence shown here is derived from an EMBL/GenBank/DDBJ whole genome shotgun (WGS) entry which is preliminary data.</text>
</comment>